<evidence type="ECO:0000259" key="2">
    <source>
        <dbReference type="Pfam" id="PF13902"/>
    </source>
</evidence>
<organism evidence="3 4">
    <name type="scientific">Ophiocordyceps sinensis</name>
    <dbReference type="NCBI Taxonomy" id="72228"/>
    <lineage>
        <taxon>Eukaryota</taxon>
        <taxon>Fungi</taxon>
        <taxon>Dikarya</taxon>
        <taxon>Ascomycota</taxon>
        <taxon>Pezizomycotina</taxon>
        <taxon>Sordariomycetes</taxon>
        <taxon>Hypocreomycetidae</taxon>
        <taxon>Hypocreales</taxon>
        <taxon>Ophiocordycipitaceae</taxon>
        <taxon>Ophiocordyceps</taxon>
    </lineage>
</organism>
<reference evidence="3 4" key="1">
    <citation type="journal article" date="2020" name="Genome Biol. Evol.">
        <title>A new high-quality draft genome assembly of the Chinese cordyceps Ophiocordyceps sinensis.</title>
        <authorList>
            <person name="Shu R."/>
            <person name="Zhang J."/>
            <person name="Meng Q."/>
            <person name="Zhang H."/>
            <person name="Zhou G."/>
            <person name="Li M."/>
            <person name="Wu P."/>
            <person name="Zhao Y."/>
            <person name="Chen C."/>
            <person name="Qin Q."/>
        </authorList>
    </citation>
    <scope>NUCLEOTIDE SEQUENCE [LARGE SCALE GENOMIC DNA]</scope>
    <source>
        <strain evidence="3 4">IOZ07</strain>
    </source>
</reference>
<dbReference type="InterPro" id="IPR025952">
    <property type="entry name" value="R3H-assoc_dom"/>
</dbReference>
<protein>
    <recommendedName>
        <fullName evidence="2">R3H-associated N-terminal domain-containing protein</fullName>
    </recommendedName>
</protein>
<feature type="region of interest" description="Disordered" evidence="1">
    <location>
        <begin position="56"/>
        <end position="111"/>
    </location>
</feature>
<sequence>MAIYKAVPPPEELTSGQTPAAQAPATQASFAIDAWTVSALQSLSVSPVVHGVGTPLAIPIDQRPSPRREKPTVTLPDAGTDERPPSPRDSRCRRDALLKGNQGSRQRRRWENDRLVGVPNVQPPLPSDWEVRPTHPIHHTPYQLAQFWERGIRQRVEDKAAALQAARKRQQRKAGSATGLGVAEVPRDLRESAKRSPTIRGWVRALEEPVRQYLVGEKTRSGGPVPPADDSAADDMDSDDEEIVFVGRSGAMRELNERRQAGHKRARREVKRETVDSGVVFDSFGEGESAAFKRWLAHSISDYYGLASRSVTLANPTNRVVYVGLRQAHQRAAPPPIKLPQPLWEVC</sequence>
<accession>A0A8H4V9T0</accession>
<evidence type="ECO:0000256" key="1">
    <source>
        <dbReference type="SAM" id="MobiDB-lite"/>
    </source>
</evidence>
<dbReference type="Pfam" id="PF13902">
    <property type="entry name" value="R3H-assoc"/>
    <property type="match status" value="1"/>
</dbReference>
<dbReference type="Proteomes" id="UP000557566">
    <property type="component" value="Unassembled WGS sequence"/>
</dbReference>
<comment type="caution">
    <text evidence="3">The sequence shown here is derived from an EMBL/GenBank/DDBJ whole genome shotgun (WGS) entry which is preliminary data.</text>
</comment>
<dbReference type="AlphaFoldDB" id="A0A8H4V9T0"/>
<dbReference type="OrthoDB" id="10256743at2759"/>
<feature type="domain" description="R3H-associated N-terminal" evidence="2">
    <location>
        <begin position="84"/>
        <end position="195"/>
    </location>
</feature>
<feature type="region of interest" description="Disordered" evidence="1">
    <location>
        <begin position="1"/>
        <end position="25"/>
    </location>
</feature>
<evidence type="ECO:0000313" key="4">
    <source>
        <dbReference type="Proteomes" id="UP000557566"/>
    </source>
</evidence>
<proteinExistence type="predicted"/>
<feature type="compositionally biased region" description="Basic and acidic residues" evidence="1">
    <location>
        <begin position="80"/>
        <end position="97"/>
    </location>
</feature>
<feature type="region of interest" description="Disordered" evidence="1">
    <location>
        <begin position="216"/>
        <end position="237"/>
    </location>
</feature>
<evidence type="ECO:0000313" key="3">
    <source>
        <dbReference type="EMBL" id="KAF4513198.1"/>
    </source>
</evidence>
<name>A0A8H4V9T0_9HYPO</name>
<gene>
    <name evidence="3" type="ORF">G6O67_000500</name>
</gene>
<dbReference type="EMBL" id="JAAVMX010000001">
    <property type="protein sequence ID" value="KAF4513198.1"/>
    <property type="molecule type" value="Genomic_DNA"/>
</dbReference>
<keyword evidence="4" id="KW-1185">Reference proteome</keyword>